<proteinExistence type="predicted"/>
<reference evidence="1 2" key="1">
    <citation type="submission" date="2017-07" db="EMBL/GenBank/DDBJ databases">
        <title>Flavobacterium cyanobacteriorum sp. nov., isolated from cyanobacterial aggregates in a eutrophic lake.</title>
        <authorList>
            <person name="Cai H."/>
        </authorList>
    </citation>
    <scope>NUCLEOTIDE SEQUENCE [LARGE SCALE GENOMIC DNA]</scope>
    <source>
        <strain evidence="1 2">TH167</strain>
    </source>
</reference>
<evidence type="ECO:0000313" key="1">
    <source>
        <dbReference type="EMBL" id="OYQ45563.1"/>
    </source>
</evidence>
<sequence length="66" mass="7696">MSNPCLFRGFQKICGKPVIVCRFFFKTSPRWGRVGWGAIPTYEIPGNKFYGKTVNFTDFEIERLKD</sequence>
<dbReference type="Proteomes" id="UP000216035">
    <property type="component" value="Unassembled WGS sequence"/>
</dbReference>
<evidence type="ECO:0000313" key="2">
    <source>
        <dbReference type="Proteomes" id="UP000216035"/>
    </source>
</evidence>
<accession>A0A255ZVQ8</accession>
<comment type="caution">
    <text evidence="1">The sequence shown here is derived from an EMBL/GenBank/DDBJ whole genome shotgun (WGS) entry which is preliminary data.</text>
</comment>
<gene>
    <name evidence="1" type="ORF">CHX27_05740</name>
</gene>
<dbReference type="AlphaFoldDB" id="A0A255ZVQ8"/>
<keyword evidence="2" id="KW-1185">Reference proteome</keyword>
<protein>
    <submittedName>
        <fullName evidence="1">Uncharacterized protein</fullName>
    </submittedName>
</protein>
<organism evidence="1 2">
    <name type="scientific">Flavobacterium aurantiibacter</name>
    <dbReference type="NCBI Taxonomy" id="2023067"/>
    <lineage>
        <taxon>Bacteria</taxon>
        <taxon>Pseudomonadati</taxon>
        <taxon>Bacteroidota</taxon>
        <taxon>Flavobacteriia</taxon>
        <taxon>Flavobacteriales</taxon>
        <taxon>Flavobacteriaceae</taxon>
        <taxon>Flavobacterium</taxon>
    </lineage>
</organism>
<dbReference type="EMBL" id="NOXX01000179">
    <property type="protein sequence ID" value="OYQ45563.1"/>
    <property type="molecule type" value="Genomic_DNA"/>
</dbReference>
<name>A0A255ZVQ8_9FLAO</name>